<protein>
    <submittedName>
        <fullName evidence="3">Uncharacterized protein</fullName>
    </submittedName>
</protein>
<evidence type="ECO:0000313" key="4">
    <source>
        <dbReference type="Proteomes" id="UP000693970"/>
    </source>
</evidence>
<proteinExistence type="predicted"/>
<feature type="compositionally biased region" description="Low complexity" evidence="2">
    <location>
        <begin position="50"/>
        <end position="62"/>
    </location>
</feature>
<feature type="compositionally biased region" description="Polar residues" evidence="2">
    <location>
        <begin position="1"/>
        <end position="14"/>
    </location>
</feature>
<evidence type="ECO:0000256" key="1">
    <source>
        <dbReference type="SAM" id="Coils"/>
    </source>
</evidence>
<dbReference type="Proteomes" id="UP000693970">
    <property type="component" value="Unassembled WGS sequence"/>
</dbReference>
<feature type="region of interest" description="Disordered" evidence="2">
    <location>
        <begin position="1"/>
        <end position="153"/>
    </location>
</feature>
<dbReference type="OrthoDB" id="47180at2759"/>
<keyword evidence="4" id="KW-1185">Reference proteome</keyword>
<feature type="compositionally biased region" description="Low complexity" evidence="2">
    <location>
        <begin position="94"/>
        <end position="106"/>
    </location>
</feature>
<comment type="caution">
    <text evidence="3">The sequence shown here is derived from an EMBL/GenBank/DDBJ whole genome shotgun (WGS) entry which is preliminary data.</text>
</comment>
<dbReference type="AlphaFoldDB" id="A0A9K3Q1K9"/>
<feature type="region of interest" description="Disordered" evidence="2">
    <location>
        <begin position="479"/>
        <end position="520"/>
    </location>
</feature>
<dbReference type="EMBL" id="JAGRRH010000009">
    <property type="protein sequence ID" value="KAG7364904.1"/>
    <property type="molecule type" value="Genomic_DNA"/>
</dbReference>
<evidence type="ECO:0000256" key="2">
    <source>
        <dbReference type="SAM" id="MobiDB-lite"/>
    </source>
</evidence>
<sequence>MSDSNASAGESGSKVQDMEVDDSAVAAAEPFQDSENGAAMAAVPEDEQIDAATTKALAADDAVSSDGKEATNNDTGTEDGSTAKELPYSTRGRSTTNNNNSNNSTVDDNKSDTRSAASKELSALEEPPAATSSNKKEPTLGASFLESLTEEERRTRTRIIPDVEGMHALRKGEIKEDLALARSLPTIATSQSNIQTRTARLAGVTGRKKDVTMLDGDDVAMLVQDNRTVTIELPTRDVTVPSDVFVAPEGVVVGEAEGTIAVKEPSKKDAMVQNPSMVEATIAFNPPRPPESVGPKQRHRVIRWERRPEDIEVDMKNYRRTVQRTREELQKSEQEYERLETIDSHLRRHFMSHLELLNEENKRLHNEMQVEVQKLMKESDLVGSRTRSRNLTKVSMVMRDVLNSLSSSAPMSDAGTEDVEVPSIAVPGIGGLNAQTFVDWDLSTDIKAMVPAISWLVPGQKVSTPYGDGVVENVFPPELPPPGSTDGELALSHTGSPEHMKNAEFQKTSNRKRGSVAQTKADEEKVVMMMQEHLRYQHLKPARVQVRMPYGMGVFGLDTITKLESPAKYTDTQLAARWRAMTETALRVSPCVDFPGLTSQMEKNVSDLAELGAEGAMDIDEGAKVSAGGTGSTDASAVVDDDRFLPLGSSLFPTKGGRGNYLHEMSIVDIEKGLQEALYDGFGVLGDPKNPGTTKDIRQWEDEEQEYLTLRSSVLQLKNKLNRQRRIRLLNERTSASMTDRHHKAEELVFEMRSDLKSLKRRLAEELTELGITDEVVSQILTKYYKGQDEDDKGDASTPKRLRRAGSVGREKLSGVEISNLDGSGRDSNDEQGTDDMSGDDMESTRPAKKARA</sequence>
<reference evidence="3" key="2">
    <citation type="submission" date="2021-04" db="EMBL/GenBank/DDBJ databases">
        <authorList>
            <person name="Podell S."/>
        </authorList>
    </citation>
    <scope>NUCLEOTIDE SEQUENCE</scope>
    <source>
        <strain evidence="3">Hildebrandi</strain>
    </source>
</reference>
<evidence type="ECO:0000313" key="3">
    <source>
        <dbReference type="EMBL" id="KAG7364904.1"/>
    </source>
</evidence>
<name>A0A9K3Q1K9_9STRA</name>
<feature type="compositionally biased region" description="Acidic residues" evidence="2">
    <location>
        <begin position="830"/>
        <end position="842"/>
    </location>
</feature>
<organism evidence="3 4">
    <name type="scientific">Nitzschia inconspicua</name>
    <dbReference type="NCBI Taxonomy" id="303405"/>
    <lineage>
        <taxon>Eukaryota</taxon>
        <taxon>Sar</taxon>
        <taxon>Stramenopiles</taxon>
        <taxon>Ochrophyta</taxon>
        <taxon>Bacillariophyta</taxon>
        <taxon>Bacillariophyceae</taxon>
        <taxon>Bacillariophycidae</taxon>
        <taxon>Bacillariales</taxon>
        <taxon>Bacillariaceae</taxon>
        <taxon>Nitzschia</taxon>
    </lineage>
</organism>
<keyword evidence="1" id="KW-0175">Coiled coil</keyword>
<accession>A0A9K3Q1K9</accession>
<gene>
    <name evidence="3" type="ORF">IV203_038107</name>
</gene>
<feature type="region of interest" description="Disordered" evidence="2">
    <location>
        <begin position="788"/>
        <end position="853"/>
    </location>
</feature>
<feature type="coiled-coil region" evidence="1">
    <location>
        <begin position="315"/>
        <end position="378"/>
    </location>
</feature>
<reference evidence="3" key="1">
    <citation type="journal article" date="2021" name="Sci. Rep.">
        <title>Diploid genomic architecture of Nitzschia inconspicua, an elite biomass production diatom.</title>
        <authorList>
            <person name="Oliver A."/>
            <person name="Podell S."/>
            <person name="Pinowska A."/>
            <person name="Traller J.C."/>
            <person name="Smith S.R."/>
            <person name="McClure R."/>
            <person name="Beliaev A."/>
            <person name="Bohutskyi P."/>
            <person name="Hill E.A."/>
            <person name="Rabines A."/>
            <person name="Zheng H."/>
            <person name="Allen L.Z."/>
            <person name="Kuo A."/>
            <person name="Grigoriev I.V."/>
            <person name="Allen A.E."/>
            <person name="Hazlebeck D."/>
            <person name="Allen E.E."/>
        </authorList>
    </citation>
    <scope>NUCLEOTIDE SEQUENCE</scope>
    <source>
        <strain evidence="3">Hildebrandi</strain>
    </source>
</reference>